<dbReference type="Proteomes" id="UP001500359">
    <property type="component" value="Unassembled WGS sequence"/>
</dbReference>
<dbReference type="RefSeq" id="WP_343860904.1">
    <property type="nucleotide sequence ID" value="NZ_BAAAFD010000008.1"/>
</dbReference>
<protein>
    <recommendedName>
        <fullName evidence="2">Peptidase S9 prolyl oligopeptidase catalytic domain-containing protein</fullName>
    </recommendedName>
</protein>
<dbReference type="InterPro" id="IPR006597">
    <property type="entry name" value="Sel1-like"/>
</dbReference>
<dbReference type="SMART" id="SM00671">
    <property type="entry name" value="SEL1"/>
    <property type="match status" value="3"/>
</dbReference>
<dbReference type="SUPFAM" id="SSF53474">
    <property type="entry name" value="alpha/beta-Hydrolases"/>
    <property type="match status" value="1"/>
</dbReference>
<dbReference type="PANTHER" id="PTHR42776:SF27">
    <property type="entry name" value="DIPEPTIDYL PEPTIDASE FAMILY MEMBER 6"/>
    <property type="match status" value="1"/>
</dbReference>
<gene>
    <name evidence="3" type="ORF">GCM10009114_27420</name>
</gene>
<accession>A0ABN1LNZ1</accession>
<dbReference type="Gene3D" id="1.25.40.10">
    <property type="entry name" value="Tetratricopeptide repeat domain"/>
    <property type="match status" value="1"/>
</dbReference>
<proteinExistence type="predicted"/>
<keyword evidence="4" id="KW-1185">Reference proteome</keyword>
<dbReference type="Gene3D" id="3.40.50.1820">
    <property type="entry name" value="alpha/beta hydrolase"/>
    <property type="match status" value="1"/>
</dbReference>
<dbReference type="Pfam" id="PF00326">
    <property type="entry name" value="Peptidase_S9"/>
    <property type="match status" value="1"/>
</dbReference>
<dbReference type="SUPFAM" id="SSF81901">
    <property type="entry name" value="HCP-like"/>
    <property type="match status" value="1"/>
</dbReference>
<organism evidence="3 4">
    <name type="scientific">Aliiglaciecola litoralis</name>
    <dbReference type="NCBI Taxonomy" id="582857"/>
    <lineage>
        <taxon>Bacteria</taxon>
        <taxon>Pseudomonadati</taxon>
        <taxon>Pseudomonadota</taxon>
        <taxon>Gammaproteobacteria</taxon>
        <taxon>Alteromonadales</taxon>
        <taxon>Alteromonadaceae</taxon>
        <taxon>Aliiglaciecola</taxon>
    </lineage>
</organism>
<name>A0ABN1LNZ1_9ALTE</name>
<evidence type="ECO:0000313" key="4">
    <source>
        <dbReference type="Proteomes" id="UP001500359"/>
    </source>
</evidence>
<dbReference type="Pfam" id="PF08238">
    <property type="entry name" value="Sel1"/>
    <property type="match status" value="3"/>
</dbReference>
<keyword evidence="1" id="KW-0378">Hydrolase</keyword>
<dbReference type="InterPro" id="IPR001375">
    <property type="entry name" value="Peptidase_S9_cat"/>
</dbReference>
<dbReference type="InterPro" id="IPR029058">
    <property type="entry name" value="AB_hydrolase_fold"/>
</dbReference>
<sequence>MRIINRTGMFFLGLFFSHQLLANLIPIEKLFQAPEVALYTLSPDGQQVAYYQLMPQGHSELRLFEPSTDVTTKLLHVDSSFVLKSYDWIDNDTIYLTFREETAKRTGDLMKGFVSLPKQGNTADNNFKYIAASGLLLNSLPDQTDRFLFMRDEGAGDNIDLKIYTLTTDDLLNQRFAKNNRLKLHLDDALHYYFDRQTETWFAVTFSEKKGELLLHYLRKGTENWQKFYAWRDNDYRFEPVALIGQDKFLVLTNKETDLVAAYEFFPATQTLGKLLYEHEKYDLQAATVSPETGKLSSVSYFRNSRLHTEYFSEKNHKKSISIEHFDAEKQVYLVAANEETDRYIYLVTASNFPGVYYYVDGTTDTTLKLGSVLPDLEKYRLAPTETLHSTNDLGFEVEGLLTRPVNNSNQTLLVMPHGGPIGVRDYDHFDPQIQYLANRGFSILRVNFTGSSGFGKNFLGQGKGQFGRQIEKDIGLIVETARQKYSYQKACSIGSSYGGYSATMLAIKDPEFYQCIIAMYGIYDLPLLFNSSNYKVTESYRESITEIVGSDAALTQEDSPIYLVDKIKAPLLLIAGYADDISGIEQSNRLKYMLNLYDKNVDTMFYYGVGHGQRTFYGEQHQNVYISEFLHKHLNLSSEKANADVAIIANELAILGDVFTFDRVVKKDSVRGFNYYKKSSELGHPRANFNIGVYHEQGIHLEKDLAKAQEYYQIASENGYGKASFVLANRYKSSDSAESDLAAVANYMELAVEQGYDEAILHLAEAKCLGIGTTQNSQECLSLLEKDMDLTTRLPNQPINLSGTFRLKTTAKIIMENKFNGLAQQEITNFVTNRYGAIDPTFAIKVSNYGLYGKGGWSSRERYLEQTYQIPNKVGSQIRVSYGFESNLQTGPQQFWYYIIRWSYKGASEKDYNVLSYKIKSAQYHRIIRSTSIEITELKNEDTEYKVEFFQLDGTFLKALSFNVSDKHNP</sequence>
<dbReference type="PANTHER" id="PTHR42776">
    <property type="entry name" value="SERINE PEPTIDASE S9 FAMILY MEMBER"/>
    <property type="match status" value="1"/>
</dbReference>
<dbReference type="InterPro" id="IPR011990">
    <property type="entry name" value="TPR-like_helical_dom_sf"/>
</dbReference>
<feature type="domain" description="Peptidase S9 prolyl oligopeptidase catalytic" evidence="2">
    <location>
        <begin position="429"/>
        <end position="636"/>
    </location>
</feature>
<comment type="caution">
    <text evidence="3">The sequence shown here is derived from an EMBL/GenBank/DDBJ whole genome shotgun (WGS) entry which is preliminary data.</text>
</comment>
<dbReference type="EMBL" id="BAAAFD010000008">
    <property type="protein sequence ID" value="GAA0858308.1"/>
    <property type="molecule type" value="Genomic_DNA"/>
</dbReference>
<evidence type="ECO:0000256" key="1">
    <source>
        <dbReference type="ARBA" id="ARBA00022801"/>
    </source>
</evidence>
<reference evidence="3 4" key="1">
    <citation type="journal article" date="2019" name="Int. J. Syst. Evol. Microbiol.">
        <title>The Global Catalogue of Microorganisms (GCM) 10K type strain sequencing project: providing services to taxonomists for standard genome sequencing and annotation.</title>
        <authorList>
            <consortium name="The Broad Institute Genomics Platform"/>
            <consortium name="The Broad Institute Genome Sequencing Center for Infectious Disease"/>
            <person name="Wu L."/>
            <person name="Ma J."/>
        </authorList>
    </citation>
    <scope>NUCLEOTIDE SEQUENCE [LARGE SCALE GENOMIC DNA]</scope>
    <source>
        <strain evidence="3 4">JCM 15896</strain>
    </source>
</reference>
<evidence type="ECO:0000259" key="2">
    <source>
        <dbReference type="Pfam" id="PF00326"/>
    </source>
</evidence>
<evidence type="ECO:0000313" key="3">
    <source>
        <dbReference type="EMBL" id="GAA0858308.1"/>
    </source>
</evidence>